<protein>
    <submittedName>
        <fullName evidence="2">Uncharacterized protein</fullName>
    </submittedName>
</protein>
<proteinExistence type="predicted"/>
<dbReference type="Proteomes" id="UP001454036">
    <property type="component" value="Unassembled WGS sequence"/>
</dbReference>
<keyword evidence="3" id="KW-1185">Reference proteome</keyword>
<sequence>MSIHELVHQSQQNIPSNQQPRNQYPEDIEAEIPRRVKEQLNKERERTMQTDMVILPRVVRLQEELMTTMRGALTPPPLPQHPHRCLQLMWIRPRSDYGKSSPKSKR</sequence>
<reference evidence="2 3" key="1">
    <citation type="submission" date="2024-01" db="EMBL/GenBank/DDBJ databases">
        <title>The complete chloroplast genome sequence of Lithospermum erythrorhizon: insights into the phylogenetic relationship among Boraginaceae species and the maternal lineages of purple gromwells.</title>
        <authorList>
            <person name="Okada T."/>
            <person name="Watanabe K."/>
        </authorList>
    </citation>
    <scope>NUCLEOTIDE SEQUENCE [LARGE SCALE GENOMIC DNA]</scope>
</reference>
<gene>
    <name evidence="2" type="ORF">LIER_17084</name>
</gene>
<comment type="caution">
    <text evidence="2">The sequence shown here is derived from an EMBL/GenBank/DDBJ whole genome shotgun (WGS) entry which is preliminary data.</text>
</comment>
<evidence type="ECO:0000256" key="1">
    <source>
        <dbReference type="SAM" id="MobiDB-lite"/>
    </source>
</evidence>
<evidence type="ECO:0000313" key="2">
    <source>
        <dbReference type="EMBL" id="GAA0160552.1"/>
    </source>
</evidence>
<evidence type="ECO:0000313" key="3">
    <source>
        <dbReference type="Proteomes" id="UP001454036"/>
    </source>
</evidence>
<dbReference type="EMBL" id="BAABME010003916">
    <property type="protein sequence ID" value="GAA0160552.1"/>
    <property type="molecule type" value="Genomic_DNA"/>
</dbReference>
<accession>A0AAV3Q914</accession>
<feature type="region of interest" description="Disordered" evidence="1">
    <location>
        <begin position="1"/>
        <end position="34"/>
    </location>
</feature>
<name>A0AAV3Q914_LITER</name>
<feature type="compositionally biased region" description="Low complexity" evidence="1">
    <location>
        <begin position="9"/>
        <end position="23"/>
    </location>
</feature>
<organism evidence="2 3">
    <name type="scientific">Lithospermum erythrorhizon</name>
    <name type="common">Purple gromwell</name>
    <name type="synonym">Lithospermum officinale var. erythrorhizon</name>
    <dbReference type="NCBI Taxonomy" id="34254"/>
    <lineage>
        <taxon>Eukaryota</taxon>
        <taxon>Viridiplantae</taxon>
        <taxon>Streptophyta</taxon>
        <taxon>Embryophyta</taxon>
        <taxon>Tracheophyta</taxon>
        <taxon>Spermatophyta</taxon>
        <taxon>Magnoliopsida</taxon>
        <taxon>eudicotyledons</taxon>
        <taxon>Gunneridae</taxon>
        <taxon>Pentapetalae</taxon>
        <taxon>asterids</taxon>
        <taxon>lamiids</taxon>
        <taxon>Boraginales</taxon>
        <taxon>Boraginaceae</taxon>
        <taxon>Boraginoideae</taxon>
        <taxon>Lithospermeae</taxon>
        <taxon>Lithospermum</taxon>
    </lineage>
</organism>
<dbReference type="AlphaFoldDB" id="A0AAV3Q914"/>